<dbReference type="Proteomes" id="UP000316406">
    <property type="component" value="Unassembled WGS sequence"/>
</dbReference>
<name>A0A556C1I5_BREAU</name>
<sequence length="140" mass="16277">MSAKKHKERLTWIQRVRTWEIGDIHPGPMAPVYKSYVERVDKRVKDAADSLEYSDRIHLHPWKQGLWVSAKTGHTYRGNGGKERDEWALEQEGPWILVAEVSAENLVSTYDLERANEHAMRLQGLIEQISESINQEIKEQ</sequence>
<dbReference type="AlphaFoldDB" id="A0A556C1I5"/>
<keyword evidence="2" id="KW-1185">Reference proteome</keyword>
<organism evidence="1 2">
    <name type="scientific">Brevibacterium aurantiacum</name>
    <dbReference type="NCBI Taxonomy" id="273384"/>
    <lineage>
        <taxon>Bacteria</taxon>
        <taxon>Bacillati</taxon>
        <taxon>Actinomycetota</taxon>
        <taxon>Actinomycetes</taxon>
        <taxon>Micrococcales</taxon>
        <taxon>Brevibacteriaceae</taxon>
        <taxon>Brevibacterium</taxon>
    </lineage>
</organism>
<evidence type="ECO:0000313" key="2">
    <source>
        <dbReference type="Proteomes" id="UP000316406"/>
    </source>
</evidence>
<dbReference type="OrthoDB" id="121499at2"/>
<dbReference type="EMBL" id="VLTK01000030">
    <property type="protein sequence ID" value="TSI11301.1"/>
    <property type="molecule type" value="Genomic_DNA"/>
</dbReference>
<gene>
    <name evidence="1" type="ORF">FO013_21885</name>
</gene>
<protein>
    <submittedName>
        <fullName evidence="1">Uncharacterized protein</fullName>
    </submittedName>
</protein>
<dbReference type="RefSeq" id="WP_143924679.1">
    <property type="nucleotide sequence ID" value="NZ_VLTK01000030.1"/>
</dbReference>
<accession>A0A556C1I5</accession>
<reference evidence="1 2" key="1">
    <citation type="submission" date="2019-07" db="EMBL/GenBank/DDBJ databases">
        <title>Draft genome sequence of Brevibacterium aurantiacum XU54 isolated from Xinjiang China.</title>
        <authorList>
            <person name="Xu X."/>
        </authorList>
    </citation>
    <scope>NUCLEOTIDE SEQUENCE [LARGE SCALE GENOMIC DNA]</scope>
    <source>
        <strain evidence="1 2">XU54</strain>
    </source>
</reference>
<evidence type="ECO:0000313" key="1">
    <source>
        <dbReference type="EMBL" id="TSI11301.1"/>
    </source>
</evidence>
<proteinExistence type="predicted"/>
<comment type="caution">
    <text evidence="1">The sequence shown here is derived from an EMBL/GenBank/DDBJ whole genome shotgun (WGS) entry which is preliminary data.</text>
</comment>